<evidence type="ECO:0000313" key="13">
    <source>
        <dbReference type="Proteomes" id="UP000261580"/>
    </source>
</evidence>
<evidence type="ECO:0000256" key="9">
    <source>
        <dbReference type="PROSITE-ProRule" id="PRU00042"/>
    </source>
</evidence>
<evidence type="ECO:0000256" key="8">
    <source>
        <dbReference type="ARBA" id="ARBA00023242"/>
    </source>
</evidence>
<evidence type="ECO:0000259" key="11">
    <source>
        <dbReference type="PROSITE" id="PS50157"/>
    </source>
</evidence>
<dbReference type="GO" id="GO:0021560">
    <property type="term" value="P:abducens nerve development"/>
    <property type="evidence" value="ECO:0007669"/>
    <property type="project" value="Ensembl"/>
</dbReference>
<dbReference type="GO" id="GO:0000981">
    <property type="term" value="F:DNA-binding transcription factor activity, RNA polymerase II-specific"/>
    <property type="evidence" value="ECO:0007669"/>
    <property type="project" value="Ensembl"/>
</dbReference>
<dbReference type="GO" id="GO:0021754">
    <property type="term" value="P:facial nucleus development"/>
    <property type="evidence" value="ECO:0007669"/>
    <property type="project" value="Ensembl"/>
</dbReference>
<feature type="compositionally biased region" description="Low complexity" evidence="10">
    <location>
        <begin position="361"/>
        <end position="373"/>
    </location>
</feature>
<dbReference type="GO" id="GO:0000785">
    <property type="term" value="C:chromatin"/>
    <property type="evidence" value="ECO:0007669"/>
    <property type="project" value="Ensembl"/>
</dbReference>
<dbReference type="PANTHER" id="PTHR45718:SF2">
    <property type="entry name" value="ZINC FINGER PROTEIN GLI1"/>
    <property type="match status" value="1"/>
</dbReference>
<keyword evidence="3" id="KW-0479">Metal-binding</keyword>
<dbReference type="GO" id="GO:0021742">
    <property type="term" value="P:abducens nucleus development"/>
    <property type="evidence" value="ECO:0007669"/>
    <property type="project" value="Ensembl"/>
</dbReference>
<dbReference type="AlphaFoldDB" id="A0A3Q4MAG4"/>
<dbReference type="Ensembl" id="ENSNBRT00000005793.1">
    <property type="protein sequence ID" value="ENSNBRP00000005624.1"/>
    <property type="gene ID" value="ENSNBRG00000004411.1"/>
</dbReference>
<dbReference type="GO" id="GO:0007224">
    <property type="term" value="P:smoothened signaling pathway"/>
    <property type="evidence" value="ECO:0007669"/>
    <property type="project" value="Ensembl"/>
</dbReference>
<keyword evidence="6" id="KW-0862">Zinc</keyword>
<dbReference type="GO" id="GO:0042476">
    <property type="term" value="P:odontogenesis"/>
    <property type="evidence" value="ECO:0007669"/>
    <property type="project" value="Ensembl"/>
</dbReference>
<dbReference type="GO" id="GO:0021559">
    <property type="term" value="P:trigeminal nerve development"/>
    <property type="evidence" value="ECO:0007669"/>
    <property type="project" value="Ensembl"/>
</dbReference>
<keyword evidence="8" id="KW-0539">Nucleus</keyword>
<dbReference type="Gene3D" id="3.30.160.60">
    <property type="entry name" value="Classic Zinc Finger"/>
    <property type="match status" value="1"/>
</dbReference>
<evidence type="ECO:0000256" key="3">
    <source>
        <dbReference type="ARBA" id="ARBA00022723"/>
    </source>
</evidence>
<dbReference type="PROSITE" id="PS00028">
    <property type="entry name" value="ZINC_FINGER_C2H2_1"/>
    <property type="match status" value="1"/>
</dbReference>
<dbReference type="GO" id="GO:0045944">
    <property type="term" value="P:positive regulation of transcription by RNA polymerase II"/>
    <property type="evidence" value="ECO:0007669"/>
    <property type="project" value="Ensembl"/>
</dbReference>
<dbReference type="Proteomes" id="UP000261580">
    <property type="component" value="Unassembled WGS sequence"/>
</dbReference>
<dbReference type="SMART" id="SM00355">
    <property type="entry name" value="ZnF_C2H2"/>
    <property type="match status" value="1"/>
</dbReference>
<feature type="domain" description="C2H2-type" evidence="11">
    <location>
        <begin position="281"/>
        <end position="311"/>
    </location>
</feature>
<dbReference type="GO" id="GO:0021563">
    <property type="term" value="P:glossopharyngeal nerve development"/>
    <property type="evidence" value="ECO:0007669"/>
    <property type="project" value="Ensembl"/>
</dbReference>
<evidence type="ECO:0000256" key="7">
    <source>
        <dbReference type="ARBA" id="ARBA00023125"/>
    </source>
</evidence>
<evidence type="ECO:0000256" key="5">
    <source>
        <dbReference type="ARBA" id="ARBA00022771"/>
    </source>
</evidence>
<dbReference type="GO" id="GO:0021731">
    <property type="term" value="P:trigeminal motor nucleus development"/>
    <property type="evidence" value="ECO:0007669"/>
    <property type="project" value="Ensembl"/>
</dbReference>
<name>A0A3Q4MAG4_NEOBR</name>
<keyword evidence="7" id="KW-0238">DNA-binding</keyword>
<dbReference type="GO" id="GO:0021508">
    <property type="term" value="P:floor plate formation"/>
    <property type="evidence" value="ECO:0007669"/>
    <property type="project" value="Ensembl"/>
</dbReference>
<dbReference type="GeneTree" id="ENSGT00940000160235"/>
<dbReference type="GO" id="GO:0008270">
    <property type="term" value="F:zinc ion binding"/>
    <property type="evidence" value="ECO:0007669"/>
    <property type="project" value="UniProtKB-KW"/>
</dbReference>
<feature type="region of interest" description="Disordered" evidence="10">
    <location>
        <begin position="296"/>
        <end position="336"/>
    </location>
</feature>
<feature type="region of interest" description="Disordered" evidence="10">
    <location>
        <begin position="852"/>
        <end position="880"/>
    </location>
</feature>
<sequence>MPVDMQPHQGLYYYETSPSQPSRGIVPSDQSPYSDVSSLRAPLLDGPPQDCHAMYNPMTHGSGPGQGIGPCLDQYMRHPQAPPPHGMMGHRGMPPTEGESDAPYCNQNMISHHNFCQVQHGSDQIGSGDGSRFSTPRSMLKLSKKRALSISPLSDASVDLQTVIRTSPNSLVAFVNSRCNPNGASSYGHLSVSAMRTQYNLLLFLDINRRLGRPSRDRGSISNSQPKIFSISDNALDQYSFRVPISVLHLRHMGERVGFSKVNCGMQGVHIRCFCLLQKPYVCKIPGCTKRYTDPSSLRKHVKTVHGPEAHITKKHRGDTGPRPPGSVMNPGGPNSELLLEKEEARREDCKLLAPETSLKSQPSPGGQSSCSSERSPLGSTNNNDSGVEMNPNAAGSLEDLTALEDGVAGGGGGGGEPGTMGMSAQALKRLENLKIDKLKQIRRPTPPGRGGSNKLPAIPGPGESMGMCAPSPLLSNRRVMELSNHELGGGTVACSTNDRRGSGTNGAHKLIIKPEQQFHPGMGAGDACQSAKLHHQRMLLQQTQGYPQQTGQVMMRNSNNPRCDFQGPNQNPFPSGEGLSLGCAGSALADGQRSETPMMQVKEMMVRNYVQSQQALMWEQQQEQQQSGLKPSPLSDSMDLSGQAAMIQHSPQHQNQNLYSSQTYPYPNQNLIMSPQAHSRVPSSVTPKDQQMAGLQGSCYNQEMVIPRPPQGRKPLSRQSSLSQVGGGYLGSPPHLSPVHSTSSPRRGVRLPPVQHPQHPQNEMFSPSNNNNNVYYSGQINIGMEKNMDAQNGPCLNQQHSMGSSLDPVGGTKSTPLANYPESGPISNALENLDLDNARIDFTSIIDDADSSSFSDVNNPIQDQPGSSSQASSRLTTPQTSVSLAAGSGLSNMAVGDMTSMLTSLAGENKYLNTLS</sequence>
<dbReference type="GO" id="GO:0035301">
    <property type="term" value="C:Hedgehog signaling complex"/>
    <property type="evidence" value="ECO:0007669"/>
    <property type="project" value="Ensembl"/>
</dbReference>
<dbReference type="InterPro" id="IPR036236">
    <property type="entry name" value="Znf_C2H2_sf"/>
</dbReference>
<dbReference type="OMA" id="QTAIMQH"/>
<dbReference type="PROSITE" id="PS50157">
    <property type="entry name" value="ZINC_FINGER_C2H2_2"/>
    <property type="match status" value="1"/>
</dbReference>
<dbReference type="GO" id="GO:0021532">
    <property type="term" value="P:neural tube patterning"/>
    <property type="evidence" value="ECO:0007669"/>
    <property type="project" value="Ensembl"/>
</dbReference>
<dbReference type="GO" id="GO:0048855">
    <property type="term" value="P:adenohypophysis morphogenesis"/>
    <property type="evidence" value="ECO:0007669"/>
    <property type="project" value="Ensembl"/>
</dbReference>
<feature type="region of interest" description="Disordered" evidence="10">
    <location>
        <begin position="1"/>
        <end position="50"/>
    </location>
</feature>
<comment type="subcellular location">
    <subcellularLocation>
        <location evidence="1">Nucleus</location>
    </subcellularLocation>
</comment>
<keyword evidence="5 9" id="KW-0863">Zinc-finger</keyword>
<dbReference type="InterPro" id="IPR013087">
    <property type="entry name" value="Znf_C2H2_type"/>
</dbReference>
<dbReference type="GO" id="GO:0050767">
    <property type="term" value="P:regulation of neurogenesis"/>
    <property type="evidence" value="ECO:0007669"/>
    <property type="project" value="Ensembl"/>
</dbReference>
<dbReference type="GO" id="GO:0021561">
    <property type="term" value="P:facial nerve development"/>
    <property type="evidence" value="ECO:0007669"/>
    <property type="project" value="Ensembl"/>
</dbReference>
<protein>
    <submittedName>
        <fullName evidence="12">GLI family zinc finger 1</fullName>
    </submittedName>
</protein>
<dbReference type="Bgee" id="ENSNBRG00000004411">
    <property type="expression patterns" value="Expressed in zone of skin and 1 other cell type or tissue"/>
</dbReference>
<dbReference type="SUPFAM" id="SSF57667">
    <property type="entry name" value="beta-beta-alpha zinc fingers"/>
    <property type="match status" value="1"/>
</dbReference>
<keyword evidence="4" id="KW-0677">Repeat</keyword>
<dbReference type="GO" id="GO:0031290">
    <property type="term" value="P:retinal ganglion cell axon guidance"/>
    <property type="evidence" value="ECO:0007669"/>
    <property type="project" value="Ensembl"/>
</dbReference>
<dbReference type="STRING" id="32507.ENSNBRP00000005624"/>
<comment type="similarity">
    <text evidence="2">Belongs to the GLI C2H2-type zinc-finger protein family.</text>
</comment>
<dbReference type="FunFam" id="3.30.160.60:FF:000019">
    <property type="entry name" value="GLI family zinc finger 3"/>
    <property type="match status" value="1"/>
</dbReference>
<dbReference type="GO" id="GO:0005634">
    <property type="term" value="C:nucleus"/>
    <property type="evidence" value="ECO:0007669"/>
    <property type="project" value="UniProtKB-SubCell"/>
</dbReference>
<evidence type="ECO:0000313" key="12">
    <source>
        <dbReference type="Ensembl" id="ENSNBRP00000005624.1"/>
    </source>
</evidence>
<feature type="region of interest" description="Disordered" evidence="10">
    <location>
        <begin position="354"/>
        <end position="394"/>
    </location>
</feature>
<evidence type="ECO:0000256" key="10">
    <source>
        <dbReference type="SAM" id="MobiDB-lite"/>
    </source>
</evidence>
<dbReference type="GO" id="GO:0045880">
    <property type="term" value="P:positive regulation of smoothened signaling pathway"/>
    <property type="evidence" value="ECO:0007669"/>
    <property type="project" value="Ensembl"/>
</dbReference>
<feature type="compositionally biased region" description="Polar residues" evidence="10">
    <location>
        <begin position="858"/>
        <end position="880"/>
    </location>
</feature>
<reference evidence="12" key="2">
    <citation type="submission" date="2025-09" db="UniProtKB">
        <authorList>
            <consortium name="Ensembl"/>
        </authorList>
    </citation>
    <scope>IDENTIFICATION</scope>
</reference>
<feature type="region of interest" description="Disordered" evidence="10">
    <location>
        <begin position="707"/>
        <end position="771"/>
    </location>
</feature>
<feature type="compositionally biased region" description="Polar residues" evidence="10">
    <location>
        <begin position="759"/>
        <end position="771"/>
    </location>
</feature>
<dbReference type="GO" id="GO:0021564">
    <property type="term" value="P:vagus nerve development"/>
    <property type="evidence" value="ECO:0007669"/>
    <property type="project" value="Ensembl"/>
</dbReference>
<feature type="region of interest" description="Disordered" evidence="10">
    <location>
        <begin position="619"/>
        <end position="639"/>
    </location>
</feature>
<evidence type="ECO:0000256" key="6">
    <source>
        <dbReference type="ARBA" id="ARBA00022833"/>
    </source>
</evidence>
<dbReference type="GO" id="GO:0042694">
    <property type="term" value="P:muscle cell fate specification"/>
    <property type="evidence" value="ECO:0007669"/>
    <property type="project" value="Ensembl"/>
</dbReference>
<dbReference type="GO" id="GO:0021521">
    <property type="term" value="P:ventral spinal cord interneuron specification"/>
    <property type="evidence" value="ECO:0007669"/>
    <property type="project" value="Ensembl"/>
</dbReference>
<evidence type="ECO:0000256" key="2">
    <source>
        <dbReference type="ARBA" id="ARBA00010831"/>
    </source>
</evidence>
<feature type="compositionally biased region" description="Polar residues" evidence="10">
    <location>
        <begin position="16"/>
        <end position="37"/>
    </location>
</feature>
<proteinExistence type="inferred from homology"/>
<organism evidence="12 13">
    <name type="scientific">Neolamprologus brichardi</name>
    <name type="common">Fairy cichlid</name>
    <name type="synonym">Lamprologus brichardi</name>
    <dbReference type="NCBI Taxonomy" id="32507"/>
    <lineage>
        <taxon>Eukaryota</taxon>
        <taxon>Metazoa</taxon>
        <taxon>Chordata</taxon>
        <taxon>Craniata</taxon>
        <taxon>Vertebrata</taxon>
        <taxon>Euteleostomi</taxon>
        <taxon>Actinopterygii</taxon>
        <taxon>Neopterygii</taxon>
        <taxon>Teleostei</taxon>
        <taxon>Neoteleostei</taxon>
        <taxon>Acanthomorphata</taxon>
        <taxon>Ovalentaria</taxon>
        <taxon>Cichlomorphae</taxon>
        <taxon>Cichliformes</taxon>
        <taxon>Cichlidae</taxon>
        <taxon>African cichlids</taxon>
        <taxon>Pseudocrenilabrinae</taxon>
        <taxon>Lamprologini</taxon>
        <taxon>Neolamprologus</taxon>
    </lineage>
</organism>
<dbReference type="PANTHER" id="PTHR45718">
    <property type="entry name" value="TRANSCRIPTIONAL ACTIVATOR CUBITUS INTERRUPTUS"/>
    <property type="match status" value="1"/>
</dbReference>
<reference evidence="12" key="1">
    <citation type="submission" date="2025-08" db="UniProtKB">
        <authorList>
            <consortium name="Ensembl"/>
        </authorList>
    </citation>
    <scope>IDENTIFICATION</scope>
</reference>
<evidence type="ECO:0000256" key="4">
    <source>
        <dbReference type="ARBA" id="ARBA00022737"/>
    </source>
</evidence>
<dbReference type="InterPro" id="IPR043359">
    <property type="entry name" value="GLI-like"/>
</dbReference>
<accession>A0A3Q4MAG4</accession>
<feature type="compositionally biased region" description="Polar residues" evidence="10">
    <location>
        <begin position="374"/>
        <end position="386"/>
    </location>
</feature>
<dbReference type="GO" id="GO:0000978">
    <property type="term" value="F:RNA polymerase II cis-regulatory region sequence-specific DNA binding"/>
    <property type="evidence" value="ECO:0007669"/>
    <property type="project" value="TreeGrafter"/>
</dbReference>
<keyword evidence="13" id="KW-1185">Reference proteome</keyword>
<evidence type="ECO:0000256" key="1">
    <source>
        <dbReference type="ARBA" id="ARBA00004123"/>
    </source>
</evidence>